<dbReference type="InterPro" id="IPR015943">
    <property type="entry name" value="WD40/YVTN_repeat-like_dom_sf"/>
</dbReference>
<evidence type="ECO:0000256" key="5">
    <source>
        <dbReference type="SAM" id="Phobius"/>
    </source>
</evidence>
<dbReference type="Pfam" id="PF12265">
    <property type="entry name" value="CAF1C_H4-bd"/>
    <property type="match status" value="1"/>
</dbReference>
<feature type="region of interest" description="Disordered" evidence="4">
    <location>
        <begin position="55"/>
        <end position="139"/>
    </location>
</feature>
<evidence type="ECO:0000313" key="7">
    <source>
        <dbReference type="EMBL" id="EKF31909.1"/>
    </source>
</evidence>
<feature type="repeat" description="WD" evidence="3">
    <location>
        <begin position="516"/>
        <end position="551"/>
    </location>
</feature>
<feature type="region of interest" description="Disordered" evidence="4">
    <location>
        <begin position="170"/>
        <end position="191"/>
    </location>
</feature>
<reference evidence="7 8" key="1">
    <citation type="journal article" date="2012" name="BMC Genomics">
        <title>Comparative genomic analysis of human infective Trypanosoma cruzi lineages with the bat-restricted subspecies T. cruzi marinkellei.</title>
        <authorList>
            <person name="Franzen O."/>
            <person name="Talavera-Lopez C."/>
            <person name="Ochaya S."/>
            <person name="Butler C.E."/>
            <person name="Messenger L.A."/>
            <person name="Lewis M.D."/>
            <person name="Llewellyn M.S."/>
            <person name="Marinkelle C.J."/>
            <person name="Tyler K.M."/>
            <person name="Miles M.A."/>
            <person name="Andersson B."/>
        </authorList>
    </citation>
    <scope>NUCLEOTIDE SEQUENCE [LARGE SCALE GENOMIC DNA]</scope>
    <source>
        <strain evidence="7 8">B7</strain>
    </source>
</reference>
<organism evidence="7 8">
    <name type="scientific">Trypanosoma cruzi marinkellei</name>
    <dbReference type="NCBI Taxonomy" id="85056"/>
    <lineage>
        <taxon>Eukaryota</taxon>
        <taxon>Discoba</taxon>
        <taxon>Euglenozoa</taxon>
        <taxon>Kinetoplastea</taxon>
        <taxon>Metakinetoplastina</taxon>
        <taxon>Trypanosomatida</taxon>
        <taxon>Trypanosomatidae</taxon>
        <taxon>Trypanosoma</taxon>
        <taxon>Schizotrypanum</taxon>
    </lineage>
</organism>
<dbReference type="Gene3D" id="2.130.10.10">
    <property type="entry name" value="YVTN repeat-like/Quinoprotein amine dehydrogenase"/>
    <property type="match status" value="1"/>
</dbReference>
<feature type="compositionally biased region" description="Acidic residues" evidence="4">
    <location>
        <begin position="280"/>
        <end position="297"/>
    </location>
</feature>
<feature type="transmembrane region" description="Helical" evidence="5">
    <location>
        <begin position="7"/>
        <end position="35"/>
    </location>
</feature>
<keyword evidence="1 3" id="KW-0853">WD repeat</keyword>
<keyword evidence="5" id="KW-0812">Transmembrane</keyword>
<dbReference type="GO" id="GO:0042254">
    <property type="term" value="P:ribosome biogenesis"/>
    <property type="evidence" value="ECO:0007669"/>
    <property type="project" value="TreeGrafter"/>
</dbReference>
<feature type="compositionally biased region" description="Acidic residues" evidence="4">
    <location>
        <begin position="95"/>
        <end position="139"/>
    </location>
</feature>
<feature type="domain" description="Histone-binding protein RBBP4-like N-terminal" evidence="6">
    <location>
        <begin position="195"/>
        <end position="260"/>
    </location>
</feature>
<comment type="caution">
    <text evidence="7">The sequence shown here is derived from an EMBL/GenBank/DDBJ whole genome shotgun (WGS) entry which is preliminary data.</text>
</comment>
<dbReference type="SUPFAM" id="SSF50978">
    <property type="entry name" value="WD40 repeat-like"/>
    <property type="match status" value="1"/>
</dbReference>
<protein>
    <submittedName>
        <fullName evidence="7">Peroxisomal targeting signal type 2 receptor, putative</fullName>
    </submittedName>
</protein>
<dbReference type="PANTHER" id="PTHR45903">
    <property type="entry name" value="GLUTAMATE-RICH WD REPEAT-CONTAINING PROTEIN 1"/>
    <property type="match status" value="1"/>
</dbReference>
<dbReference type="SMART" id="SM00320">
    <property type="entry name" value="WD40"/>
    <property type="match status" value="5"/>
</dbReference>
<keyword evidence="8" id="KW-1185">Reference proteome</keyword>
<dbReference type="GO" id="GO:0005730">
    <property type="term" value="C:nucleolus"/>
    <property type="evidence" value="ECO:0007669"/>
    <property type="project" value="TreeGrafter"/>
</dbReference>
<keyword evidence="5" id="KW-0472">Membrane</keyword>
<name>K2N1Q6_TRYCR</name>
<sequence length="623" mass="70283">MCVVTCVFFFIYFAFFLSLFLLFAYLFFVPVILFASCVHVSAAMRRGVKRAARAGNDGAPVTRRRLRDRAEEEAEEKRRRLQQEAAAGDLALKSEEEEWEDTTDDEQEEEVVEEDGSVDEGLDETMEEEIIDEDEDEDEDYAEFQREADAVTKGFRRITFDDSALQRQLNEEGDDGEEAVPTVWRSDQAEEGPQQLVYSNKAYDSFFQLRTEYPSLSFDVLRDRDTANHSKYPLSLTLVCGSQADELSKNQLYVLRIQNICRTKHDGDSDSDSDGSYIGDEGDSEDGVDEDEGEEVNNGEPIVQHRTISHYGTANRLRCAHHNTNLVAVWSDAGHVQVFDLENDVNMLCDYANWAKKQLKNPVQKKPSALVFCTPSKAHRTEGYGLDWSPVAQGVFASGDCGGNLFVWQPSDDGRWRAAASNTSDTQTPSIEEIQWSPTQADVLITTRVGGVVEVWDTRDMRKSKIHWQADPTDINVADWNKARQASHLLVTGADSGAVAVWDLRKATAATPIQRLPWHRGSITSVEFSLHNESVLLVTGDDGQCTLWDLSLERDPSEEKEVIGELFGRPDLTGVPDQLMFQHQGLEHPKEAHWHAQIPGMVITTDYSGLHLFRPMNWRSLMK</sequence>
<gene>
    <name evidence="7" type="ORF">MOQ_004248</name>
</gene>
<evidence type="ECO:0000313" key="8">
    <source>
        <dbReference type="Proteomes" id="UP000007350"/>
    </source>
</evidence>
<dbReference type="OrthoDB" id="2161379at2759"/>
<keyword evidence="7" id="KW-0675">Receptor</keyword>
<evidence type="ECO:0000256" key="1">
    <source>
        <dbReference type="ARBA" id="ARBA00022574"/>
    </source>
</evidence>
<accession>K2N1Q6</accession>
<feature type="region of interest" description="Disordered" evidence="4">
    <location>
        <begin position="264"/>
        <end position="299"/>
    </location>
</feature>
<dbReference type="Proteomes" id="UP000007350">
    <property type="component" value="Unassembled WGS sequence"/>
</dbReference>
<dbReference type="PANTHER" id="PTHR45903:SF1">
    <property type="entry name" value="GLUTAMATE-RICH WD REPEAT-CONTAINING PROTEIN 1"/>
    <property type="match status" value="1"/>
</dbReference>
<evidence type="ECO:0000256" key="2">
    <source>
        <dbReference type="ARBA" id="ARBA00022737"/>
    </source>
</evidence>
<dbReference type="EMBL" id="AHKC01010542">
    <property type="protein sequence ID" value="EKF31909.1"/>
    <property type="molecule type" value="Genomic_DNA"/>
</dbReference>
<evidence type="ECO:0000256" key="3">
    <source>
        <dbReference type="PROSITE-ProRule" id="PRU00221"/>
    </source>
</evidence>
<dbReference type="InterPro" id="IPR001680">
    <property type="entry name" value="WD40_rpt"/>
</dbReference>
<dbReference type="InterPro" id="IPR051972">
    <property type="entry name" value="Glutamate-rich_WD_repeat"/>
</dbReference>
<dbReference type="AlphaFoldDB" id="K2N1Q6"/>
<evidence type="ECO:0000256" key="4">
    <source>
        <dbReference type="SAM" id="MobiDB-lite"/>
    </source>
</evidence>
<keyword evidence="2" id="KW-0677">Repeat</keyword>
<proteinExistence type="predicted"/>
<dbReference type="InterPro" id="IPR036322">
    <property type="entry name" value="WD40_repeat_dom_sf"/>
</dbReference>
<keyword evidence="5" id="KW-1133">Transmembrane helix</keyword>
<dbReference type="PROSITE" id="PS50082">
    <property type="entry name" value="WD_REPEATS_2"/>
    <property type="match status" value="1"/>
</dbReference>
<evidence type="ECO:0000259" key="6">
    <source>
        <dbReference type="Pfam" id="PF12265"/>
    </source>
</evidence>
<dbReference type="InterPro" id="IPR022052">
    <property type="entry name" value="Histone-bd_RBBP4-like_N"/>
</dbReference>